<accession>A0ABU0LMV0</accession>
<comment type="caution">
    <text evidence="1">The sequence shown here is derived from an EMBL/GenBank/DDBJ whole genome shotgun (WGS) entry which is preliminary data.</text>
</comment>
<dbReference type="PROSITE" id="PS00398">
    <property type="entry name" value="RECOMBINASES_2"/>
    <property type="match status" value="1"/>
</dbReference>
<dbReference type="Proteomes" id="UP001235094">
    <property type="component" value="Unassembled WGS sequence"/>
</dbReference>
<sequence length="162" mass="17984">MEQTVTTAKAAEIVAIGYEGLRSYLKRGLLGSSGLMAPFVHRDSPAPDLSRVRAKWKRFGLVDLCLMRLAKQLIDLGLSFEQANGIASRDDVRKVFARDPRAAGTTLMAWPPYYDFILFAGDDLRHLPDRLAEAGDVALLVQLDRIAEHVRSEIDRVCEGEA</sequence>
<reference evidence="1 2" key="1">
    <citation type="submission" date="2023-07" db="EMBL/GenBank/DDBJ databases">
        <title>Genomic Encyclopedia of Type Strains, Phase IV (KMG-IV): sequencing the most valuable type-strain genomes for metagenomic binning, comparative biology and taxonomic classification.</title>
        <authorList>
            <person name="Goeker M."/>
        </authorList>
    </citation>
    <scope>NUCLEOTIDE SEQUENCE [LARGE SCALE GENOMIC DNA]</scope>
    <source>
        <strain evidence="1 2">DSM 15561</strain>
    </source>
</reference>
<name>A0ABU0LMV0_9HYPH</name>
<organism evidence="1 2">
    <name type="scientific">Ancylobacter amanitiformis</name>
    <dbReference type="NCBI Taxonomy" id="217069"/>
    <lineage>
        <taxon>Bacteria</taxon>
        <taxon>Pseudomonadati</taxon>
        <taxon>Pseudomonadota</taxon>
        <taxon>Alphaproteobacteria</taxon>
        <taxon>Hyphomicrobiales</taxon>
        <taxon>Xanthobacteraceae</taxon>
        <taxon>Ancylobacter</taxon>
    </lineage>
</organism>
<protein>
    <recommendedName>
        <fullName evidence="3">MerR family transcriptional regulator</fullName>
    </recommendedName>
</protein>
<dbReference type="InterPro" id="IPR006118">
    <property type="entry name" value="Recombinase_CS"/>
</dbReference>
<keyword evidence="2" id="KW-1185">Reference proteome</keyword>
<gene>
    <name evidence="1" type="ORF">QOZ99_000908</name>
</gene>
<evidence type="ECO:0000313" key="2">
    <source>
        <dbReference type="Proteomes" id="UP001235094"/>
    </source>
</evidence>
<dbReference type="EMBL" id="JAUSVR010000002">
    <property type="protein sequence ID" value="MDQ0510027.1"/>
    <property type="molecule type" value="Genomic_DNA"/>
</dbReference>
<proteinExistence type="predicted"/>
<dbReference type="RefSeq" id="WP_131627705.1">
    <property type="nucleotide sequence ID" value="NZ_JAUSVR010000002.1"/>
</dbReference>
<evidence type="ECO:0008006" key="3">
    <source>
        <dbReference type="Google" id="ProtNLM"/>
    </source>
</evidence>
<evidence type="ECO:0000313" key="1">
    <source>
        <dbReference type="EMBL" id="MDQ0510027.1"/>
    </source>
</evidence>